<dbReference type="AlphaFoldDB" id="A0A9W6V1D2"/>
<name>A0A9W6V1D2_9ACTN</name>
<feature type="region of interest" description="Disordered" evidence="1">
    <location>
        <begin position="1"/>
        <end position="22"/>
    </location>
</feature>
<feature type="region of interest" description="Disordered" evidence="1">
    <location>
        <begin position="59"/>
        <end position="87"/>
    </location>
</feature>
<protein>
    <submittedName>
        <fullName evidence="2">Uncharacterized protein</fullName>
    </submittedName>
</protein>
<evidence type="ECO:0000313" key="3">
    <source>
        <dbReference type="Proteomes" id="UP001165041"/>
    </source>
</evidence>
<accession>A0A9W6V1D2</accession>
<dbReference type="EMBL" id="BSSA01000006">
    <property type="protein sequence ID" value="GLW70143.1"/>
    <property type="molecule type" value="Genomic_DNA"/>
</dbReference>
<comment type="caution">
    <text evidence="2">The sequence shown here is derived from an EMBL/GenBank/DDBJ whole genome shotgun (WGS) entry which is preliminary data.</text>
</comment>
<reference evidence="2" key="1">
    <citation type="submission" date="2023-02" db="EMBL/GenBank/DDBJ databases">
        <title>Kitasatospora phosalacinea NBRC 14627.</title>
        <authorList>
            <person name="Ichikawa N."/>
            <person name="Sato H."/>
            <person name="Tonouchi N."/>
        </authorList>
    </citation>
    <scope>NUCLEOTIDE SEQUENCE</scope>
    <source>
        <strain evidence="2">NBRC 14627</strain>
    </source>
</reference>
<sequence length="87" mass="9884">MSELLRVDQREDEVPDQRGGDEETRYVLGAHSFSTPRAIRAMTANTATVRPTWIRSDMASTKVARNGDRRFRRPPEPNSANARRRGS</sequence>
<proteinExistence type="predicted"/>
<dbReference type="Proteomes" id="UP001165041">
    <property type="component" value="Unassembled WGS sequence"/>
</dbReference>
<organism evidence="2 3">
    <name type="scientific">Kitasatospora phosalacinea</name>
    <dbReference type="NCBI Taxonomy" id="2065"/>
    <lineage>
        <taxon>Bacteria</taxon>
        <taxon>Bacillati</taxon>
        <taxon>Actinomycetota</taxon>
        <taxon>Actinomycetes</taxon>
        <taxon>Kitasatosporales</taxon>
        <taxon>Streptomycetaceae</taxon>
        <taxon>Kitasatospora</taxon>
    </lineage>
</organism>
<feature type="compositionally biased region" description="Basic and acidic residues" evidence="1">
    <location>
        <begin position="65"/>
        <end position="75"/>
    </location>
</feature>
<evidence type="ECO:0000256" key="1">
    <source>
        <dbReference type="SAM" id="MobiDB-lite"/>
    </source>
</evidence>
<gene>
    <name evidence="2" type="ORF">Kpho02_24420</name>
</gene>
<evidence type="ECO:0000313" key="2">
    <source>
        <dbReference type="EMBL" id="GLW70143.1"/>
    </source>
</evidence>